<evidence type="ECO:0000313" key="4">
    <source>
        <dbReference type="Proteomes" id="UP000295805"/>
    </source>
</evidence>
<dbReference type="Proteomes" id="UP000295805">
    <property type="component" value="Unassembled WGS sequence"/>
</dbReference>
<feature type="transmembrane region" description="Helical" evidence="2">
    <location>
        <begin position="56"/>
        <end position="80"/>
    </location>
</feature>
<dbReference type="EMBL" id="SMCX01000037">
    <property type="protein sequence ID" value="TCW19868.1"/>
    <property type="molecule type" value="Genomic_DNA"/>
</dbReference>
<accession>A0A4R3ZLV4</accession>
<evidence type="ECO:0000256" key="2">
    <source>
        <dbReference type="SAM" id="Phobius"/>
    </source>
</evidence>
<name>A0A4R3ZLV4_9ACTN</name>
<protein>
    <submittedName>
        <fullName evidence="3">Uncharacterized protein</fullName>
    </submittedName>
</protein>
<gene>
    <name evidence="3" type="ORF">EDD19_1373</name>
</gene>
<dbReference type="AlphaFoldDB" id="A0A4R3ZLV4"/>
<reference evidence="3 4" key="1">
    <citation type="submission" date="2019-03" db="EMBL/GenBank/DDBJ databases">
        <title>Root nodule microbial communities of legume samples collected from USA, Mexico and Botswana.</title>
        <authorList>
            <person name="Hirsch A."/>
        </authorList>
    </citation>
    <scope>NUCLEOTIDE SEQUENCE [LARGE SCALE GENOMIC DNA]</scope>
    <source>
        <strain evidence="3 4">55</strain>
    </source>
</reference>
<proteinExistence type="predicted"/>
<sequence length="248" mass="25688">MDPAADKIIVIQTESVGDPALSTVVDMTRSPGNGWDTDDWRYAPYNDLRSPGRNTAVWVLGGIVVVLLLVLAARVGYLVASQDDQPTAAPGAAPITAPVATESPVVPSAEAPSSPSAPTPQAAPAAPRAPAAPQPAATVGDLGLDTPMSRPACDGRGIVVLYSAVTPGSYAQEIASALARFPGASYLRTDMACPSLRPRDENGNVIYAVYRASGYTRQELCADVRAAGPPAYGRWLDTTSDPSVLVTC</sequence>
<organism evidence="3 4">
    <name type="scientific">Dietzia cinnamea</name>
    <dbReference type="NCBI Taxonomy" id="321318"/>
    <lineage>
        <taxon>Bacteria</taxon>
        <taxon>Bacillati</taxon>
        <taxon>Actinomycetota</taxon>
        <taxon>Actinomycetes</taxon>
        <taxon>Mycobacteriales</taxon>
        <taxon>Dietziaceae</taxon>
        <taxon>Dietzia</taxon>
    </lineage>
</organism>
<keyword evidence="2" id="KW-1133">Transmembrane helix</keyword>
<evidence type="ECO:0000313" key="3">
    <source>
        <dbReference type="EMBL" id="TCW19868.1"/>
    </source>
</evidence>
<keyword evidence="2" id="KW-0472">Membrane</keyword>
<evidence type="ECO:0000256" key="1">
    <source>
        <dbReference type="SAM" id="MobiDB-lite"/>
    </source>
</evidence>
<comment type="caution">
    <text evidence="3">The sequence shown here is derived from an EMBL/GenBank/DDBJ whole genome shotgun (WGS) entry which is preliminary data.</text>
</comment>
<feature type="compositionally biased region" description="Low complexity" evidence="1">
    <location>
        <begin position="103"/>
        <end position="138"/>
    </location>
</feature>
<feature type="region of interest" description="Disordered" evidence="1">
    <location>
        <begin position="103"/>
        <end position="145"/>
    </location>
</feature>
<keyword evidence="2" id="KW-0812">Transmembrane</keyword>